<dbReference type="OrthoDB" id="9972740at2"/>
<proteinExistence type="predicted"/>
<dbReference type="EMBL" id="CP003985">
    <property type="protein sequence ID" value="AGF78984.1"/>
    <property type="molecule type" value="Genomic_DNA"/>
</dbReference>
<sequence>MKIVVINSNGPMGSSVVGAIVEKFGYLNAPVRNLGLNRCLLSQNETDIGRFKQNFINMFTSQSKKIKMGGVSMLDRDSGPSYCPIDKSLIEKEISDIEKSEFTSISDLYTSLRSAYTKAIKYKTSKHVPGKHIEYTTYFDQYPTKELCDAYVDEFKDVTFIHMHRNFVGWVESVMSQYFSGSHRWHIILLHALRRRYVDYENSIKHCPGLHIDFDSLFKEDRNQVIAAIAEELCEPVPLLKWDNVSYDLYGQLRDFSSTFTLADVEGTHLSSGTRWFIRYCVEKEKITRFHDLIFYVFCLYDAAIFVIKKRLKAARL</sequence>
<dbReference type="Proteomes" id="UP000011721">
    <property type="component" value="Chromosome"/>
</dbReference>
<keyword evidence="2" id="KW-1185">Reference proteome</keyword>
<evidence type="ECO:0000313" key="2">
    <source>
        <dbReference type="Proteomes" id="UP000011721"/>
    </source>
</evidence>
<evidence type="ECO:0000313" key="1">
    <source>
        <dbReference type="EMBL" id="AGF78984.1"/>
    </source>
</evidence>
<dbReference type="KEGG" id="dsf:UWK_02445"/>
<dbReference type="RefSeq" id="WP_015404670.1">
    <property type="nucleotide sequence ID" value="NC_020304.1"/>
</dbReference>
<dbReference type="STRING" id="1167006.UWK_02445"/>
<protein>
    <recommendedName>
        <fullName evidence="3">Sulfotransferase family protein</fullName>
    </recommendedName>
</protein>
<accession>M1NHB1</accession>
<organism evidence="1 2">
    <name type="scientific">Desulfocapsa sulfexigens (strain DSM 10523 / SB164P1)</name>
    <dbReference type="NCBI Taxonomy" id="1167006"/>
    <lineage>
        <taxon>Bacteria</taxon>
        <taxon>Pseudomonadati</taxon>
        <taxon>Thermodesulfobacteriota</taxon>
        <taxon>Desulfobulbia</taxon>
        <taxon>Desulfobulbales</taxon>
        <taxon>Desulfocapsaceae</taxon>
        <taxon>Desulfocapsa</taxon>
    </lineage>
</organism>
<dbReference type="AlphaFoldDB" id="M1NHB1"/>
<gene>
    <name evidence="1" type="ordered locus">UWK_02445</name>
</gene>
<reference evidence="2" key="1">
    <citation type="journal article" date="2013" name="Stand. Genomic Sci.">
        <title>Complete genome sequence of Desulfocapsa sulfexigens, a marine deltaproteobacterium specialized in disproportionating inorganic sulfur compounds.</title>
        <authorList>
            <person name="Finster K.W."/>
            <person name="Kjeldsen K.U."/>
            <person name="Kube M."/>
            <person name="Reinhardt R."/>
            <person name="Mussmann M."/>
            <person name="Amann R."/>
            <person name="Schreiber L."/>
        </authorList>
    </citation>
    <scope>NUCLEOTIDE SEQUENCE [LARGE SCALE GENOMIC DNA]</scope>
    <source>
        <strain evidence="2">DSM 10523 / SB164P1</strain>
    </source>
</reference>
<evidence type="ECO:0008006" key="3">
    <source>
        <dbReference type="Google" id="ProtNLM"/>
    </source>
</evidence>
<name>M1NHB1_DESSD</name>
<dbReference type="HOGENOM" id="CLU_876411_0_0_7"/>